<dbReference type="InterPro" id="IPR044730">
    <property type="entry name" value="RNase_H-like_dom_plant"/>
</dbReference>
<dbReference type="OrthoDB" id="1306280at2759"/>
<dbReference type="CDD" id="cd06222">
    <property type="entry name" value="RNase_H_like"/>
    <property type="match status" value="1"/>
</dbReference>
<dbReference type="GO" id="GO:0004523">
    <property type="term" value="F:RNA-DNA hybrid ribonuclease activity"/>
    <property type="evidence" value="ECO:0007669"/>
    <property type="project" value="InterPro"/>
</dbReference>
<reference evidence="2" key="1">
    <citation type="submission" date="2025-08" db="UniProtKB">
        <authorList>
            <consortium name="RefSeq"/>
        </authorList>
    </citation>
    <scope>IDENTIFICATION</scope>
</reference>
<organism evidence="2">
    <name type="scientific">Nicotiana tabacum</name>
    <name type="common">Common tobacco</name>
    <dbReference type="NCBI Taxonomy" id="4097"/>
    <lineage>
        <taxon>Eukaryota</taxon>
        <taxon>Viridiplantae</taxon>
        <taxon>Streptophyta</taxon>
        <taxon>Embryophyta</taxon>
        <taxon>Tracheophyta</taxon>
        <taxon>Spermatophyta</taxon>
        <taxon>Magnoliopsida</taxon>
        <taxon>eudicotyledons</taxon>
        <taxon>Gunneridae</taxon>
        <taxon>Pentapetalae</taxon>
        <taxon>asterids</taxon>
        <taxon>lamiids</taxon>
        <taxon>Solanales</taxon>
        <taxon>Solanaceae</taxon>
        <taxon>Nicotianoideae</taxon>
        <taxon>Nicotianeae</taxon>
        <taxon>Nicotiana</taxon>
    </lineage>
</organism>
<dbReference type="PaxDb" id="4097-A0A1S3YS34"/>
<dbReference type="Pfam" id="PF13456">
    <property type="entry name" value="RVT_3"/>
    <property type="match status" value="1"/>
</dbReference>
<protein>
    <recommendedName>
        <fullName evidence="1">RNase H type-1 domain-containing protein</fullName>
    </recommendedName>
</protein>
<dbReference type="OMA" id="IYYAPYF"/>
<dbReference type="GO" id="GO:0003676">
    <property type="term" value="F:nucleic acid binding"/>
    <property type="evidence" value="ECO:0007669"/>
    <property type="project" value="InterPro"/>
</dbReference>
<proteinExistence type="predicted"/>
<dbReference type="SUPFAM" id="SSF53098">
    <property type="entry name" value="Ribonuclease H-like"/>
    <property type="match status" value="1"/>
</dbReference>
<dbReference type="InterPro" id="IPR002156">
    <property type="entry name" value="RNaseH_domain"/>
</dbReference>
<evidence type="ECO:0000313" key="2">
    <source>
        <dbReference type="RefSeq" id="XP_016454862.1"/>
    </source>
</evidence>
<dbReference type="AlphaFoldDB" id="A0A1S3YS34"/>
<sequence length="235" mass="26002">MAVEFKLLTGKENTRPEKIPINVNWNKPSRGLIKLNIGASFNEDQSLYGFGGVFKDNYGQWIVGFHGNTPGTSALQAKLMALNIGLKTAIRQGFTKLEVETDSTDVITCLDNGIILLDDIINECRLLMGQVKIQGVHHIFREANKPAHMLAKEGLSGNNNMDLNVIYYAPYFVTNILKSDYEGKTYAVRFFNKDVCSRLAAFGNKNILRGMLLVCNNQVGNAPPGNMNNIISTIS</sequence>
<dbReference type="Gene3D" id="3.30.420.10">
    <property type="entry name" value="Ribonuclease H-like superfamily/Ribonuclease H"/>
    <property type="match status" value="1"/>
</dbReference>
<dbReference type="RefSeq" id="XP_016454862.1">
    <property type="nucleotide sequence ID" value="XM_016599376.1"/>
</dbReference>
<dbReference type="InterPro" id="IPR012337">
    <property type="entry name" value="RNaseH-like_sf"/>
</dbReference>
<feature type="domain" description="RNase H type-1" evidence="1">
    <location>
        <begin position="38"/>
        <end position="153"/>
    </location>
</feature>
<dbReference type="KEGG" id="nta:107779035"/>
<dbReference type="InterPro" id="IPR036397">
    <property type="entry name" value="RNaseH_sf"/>
</dbReference>
<accession>A0A1S3YS34</accession>
<evidence type="ECO:0000259" key="1">
    <source>
        <dbReference type="Pfam" id="PF13456"/>
    </source>
</evidence>
<dbReference type="PANTHER" id="PTHR47723:SF19">
    <property type="entry name" value="POLYNUCLEOTIDYL TRANSFERASE, RIBONUCLEASE H-LIKE SUPERFAMILY PROTEIN"/>
    <property type="match status" value="1"/>
</dbReference>
<dbReference type="PANTHER" id="PTHR47723">
    <property type="entry name" value="OS05G0353850 PROTEIN"/>
    <property type="match status" value="1"/>
</dbReference>
<gene>
    <name evidence="2" type="primary">LOC107779035</name>
</gene>
<dbReference type="InterPro" id="IPR053151">
    <property type="entry name" value="RNase_H-like"/>
</dbReference>
<name>A0A1S3YS34_TOBAC</name>